<gene>
    <name evidence="1" type="ORF">HHI36_023071</name>
</gene>
<proteinExistence type="predicted"/>
<reference evidence="1 2" key="1">
    <citation type="journal article" date="2021" name="BMC Biol.">
        <title>Horizontally acquired antibacterial genes associated with adaptive radiation of ladybird beetles.</title>
        <authorList>
            <person name="Li H.S."/>
            <person name="Tang X.F."/>
            <person name="Huang Y.H."/>
            <person name="Xu Z.Y."/>
            <person name="Chen M.L."/>
            <person name="Du X.Y."/>
            <person name="Qiu B.Y."/>
            <person name="Chen P.T."/>
            <person name="Zhang W."/>
            <person name="Slipinski A."/>
            <person name="Escalona H.E."/>
            <person name="Waterhouse R.M."/>
            <person name="Zwick A."/>
            <person name="Pang H."/>
        </authorList>
    </citation>
    <scope>NUCLEOTIDE SEQUENCE [LARGE SCALE GENOMIC DNA]</scope>
    <source>
        <strain evidence="1">SYSU2018</strain>
    </source>
</reference>
<dbReference type="PANTHER" id="PTHR14918:SF3">
    <property type="entry name" value="KICSTOR COMPLEX PROTEIN SZT2"/>
    <property type="match status" value="1"/>
</dbReference>
<dbReference type="EMBL" id="JABFTP020000186">
    <property type="protein sequence ID" value="KAL3289663.1"/>
    <property type="molecule type" value="Genomic_DNA"/>
</dbReference>
<name>A0ABD2PF78_9CUCU</name>
<evidence type="ECO:0000313" key="1">
    <source>
        <dbReference type="EMBL" id="KAL3289663.1"/>
    </source>
</evidence>
<sequence length="333" mass="38101">MEKNNGELEEILVQVTSTSQVYYTDSQDCQHTDDFEVTVVVHNLCFPYSPNDNVLHLKYYLILTSKSELYPASGKEEKLGKFKTVSSASRSILGTLDSQEFPANNVAPERIIKTEQTEEVSSITDTDQIESVIENDEKDINHVGISTEEVNYLGYYSSHEQLMHQLILEKAKATQRHITSMVTKGMVHCRTSLLWNKLVSHDFVLTYNEFIELKSLANLELLSNIHPNLGPLLNQPVSWYEGLAKLLLLKYSEYKRSFISPDGNIQHYVMLHTSYDGAFMLLSIDLHMARGDLYAVYREIGRYEDVDVCHAYQKQLLDGFVNCIAFYLWSGMV</sequence>
<dbReference type="InterPro" id="IPR033228">
    <property type="entry name" value="SZT2"/>
</dbReference>
<protein>
    <submittedName>
        <fullName evidence="1">Uncharacterized protein</fullName>
    </submittedName>
</protein>
<evidence type="ECO:0000313" key="2">
    <source>
        <dbReference type="Proteomes" id="UP001516400"/>
    </source>
</evidence>
<dbReference type="PANTHER" id="PTHR14918">
    <property type="entry name" value="KICSTOR COMPLEX PROTEIN SZT2"/>
    <property type="match status" value="1"/>
</dbReference>
<dbReference type="Proteomes" id="UP001516400">
    <property type="component" value="Unassembled WGS sequence"/>
</dbReference>
<comment type="caution">
    <text evidence="1">The sequence shown here is derived from an EMBL/GenBank/DDBJ whole genome shotgun (WGS) entry which is preliminary data.</text>
</comment>
<dbReference type="AlphaFoldDB" id="A0ABD2PF78"/>
<keyword evidence="2" id="KW-1185">Reference proteome</keyword>
<organism evidence="1 2">
    <name type="scientific">Cryptolaemus montrouzieri</name>
    <dbReference type="NCBI Taxonomy" id="559131"/>
    <lineage>
        <taxon>Eukaryota</taxon>
        <taxon>Metazoa</taxon>
        <taxon>Ecdysozoa</taxon>
        <taxon>Arthropoda</taxon>
        <taxon>Hexapoda</taxon>
        <taxon>Insecta</taxon>
        <taxon>Pterygota</taxon>
        <taxon>Neoptera</taxon>
        <taxon>Endopterygota</taxon>
        <taxon>Coleoptera</taxon>
        <taxon>Polyphaga</taxon>
        <taxon>Cucujiformia</taxon>
        <taxon>Coccinelloidea</taxon>
        <taxon>Coccinellidae</taxon>
        <taxon>Scymninae</taxon>
        <taxon>Scymnini</taxon>
        <taxon>Cryptolaemus</taxon>
    </lineage>
</organism>
<accession>A0ABD2PF78</accession>